<comment type="caution">
    <text evidence="1">The sequence shown here is derived from an EMBL/GenBank/DDBJ whole genome shotgun (WGS) entry which is preliminary data.</text>
</comment>
<evidence type="ECO:0000313" key="2">
    <source>
        <dbReference type="Proteomes" id="UP000004386"/>
    </source>
</evidence>
<dbReference type="AlphaFoldDB" id="C4WPT0"/>
<evidence type="ECO:0000313" key="1">
    <source>
        <dbReference type="EMBL" id="EEQ94273.1"/>
    </source>
</evidence>
<dbReference type="Proteomes" id="UP000004386">
    <property type="component" value="Unassembled WGS sequence"/>
</dbReference>
<reference evidence="1 2" key="1">
    <citation type="submission" date="2009-05" db="EMBL/GenBank/DDBJ databases">
        <authorList>
            <person name="Setubal J.C."/>
            <person name="Boyle S."/>
            <person name="Crasta O.R."/>
            <person name="Gillespie J.J."/>
            <person name="Kenyon R.W."/>
            <person name="Lu J."/>
            <person name="Mane S."/>
            <person name="Nagrani S."/>
            <person name="Shallom J.M."/>
            <person name="Shallom S."/>
            <person name="Shukla M."/>
            <person name="Snyder E.E."/>
            <person name="Sobral B.W."/>
            <person name="Wattam A.R."/>
            <person name="Will R."/>
            <person name="Williams K."/>
            <person name="Yoo H."/>
            <person name="Munk C."/>
            <person name="Tapia R."/>
            <person name="Green L."/>
            <person name="Rogers Y."/>
            <person name="Detter J.C."/>
            <person name="Bruce D."/>
            <person name="Brettin T.S."/>
            <person name="Tsolis R."/>
        </authorList>
    </citation>
    <scope>NUCLEOTIDE SEQUENCE [LARGE SCALE GENOMIC DNA]</scope>
    <source>
        <strain evidence="1 2">LMG 3301</strain>
    </source>
</reference>
<dbReference type="EMBL" id="ACQA01000002">
    <property type="protein sequence ID" value="EEQ94273.1"/>
    <property type="molecule type" value="Genomic_DNA"/>
</dbReference>
<name>C4WPT0_9HYPH</name>
<dbReference type="HOGENOM" id="CLU_3219346_0_0_5"/>
<gene>
    <name evidence="1" type="ORF">OINT_2001498</name>
</gene>
<sequence>MKQVGYDKAVIRKLDDFSCLQRRSGLSGWAEGLLATGTVDALNH</sequence>
<protein>
    <submittedName>
        <fullName evidence="1">Uncharacterized protein</fullName>
    </submittedName>
</protein>
<organism evidence="1 2">
    <name type="scientific">Brucella intermedia LMG 3301</name>
    <dbReference type="NCBI Taxonomy" id="641118"/>
    <lineage>
        <taxon>Bacteria</taxon>
        <taxon>Pseudomonadati</taxon>
        <taxon>Pseudomonadota</taxon>
        <taxon>Alphaproteobacteria</taxon>
        <taxon>Hyphomicrobiales</taxon>
        <taxon>Brucellaceae</taxon>
        <taxon>Brucella/Ochrobactrum group</taxon>
        <taxon>Brucella</taxon>
    </lineage>
</organism>
<accession>C4WPT0</accession>
<proteinExistence type="predicted"/>